<feature type="compositionally biased region" description="Gly residues" evidence="1">
    <location>
        <begin position="1"/>
        <end position="20"/>
    </location>
</feature>
<sequence length="79" mass="8570">MRRRTGGAGTGGRTPGGGPGATAPTTTRPQGQENPFLARHHLRFLHRCRQNHSIRGSRQEDCGMPRGVAGKAWRRRGGI</sequence>
<organism evidence="2">
    <name type="scientific">Zea mays</name>
    <name type="common">Maize</name>
    <dbReference type="NCBI Taxonomy" id="4577"/>
    <lineage>
        <taxon>Eukaryota</taxon>
        <taxon>Viridiplantae</taxon>
        <taxon>Streptophyta</taxon>
        <taxon>Embryophyta</taxon>
        <taxon>Tracheophyta</taxon>
        <taxon>Spermatophyta</taxon>
        <taxon>Magnoliopsida</taxon>
        <taxon>Liliopsida</taxon>
        <taxon>Poales</taxon>
        <taxon>Poaceae</taxon>
        <taxon>PACMAD clade</taxon>
        <taxon>Panicoideae</taxon>
        <taxon>Andropogonodae</taxon>
        <taxon>Andropogoneae</taxon>
        <taxon>Tripsacinae</taxon>
        <taxon>Zea</taxon>
    </lineage>
</organism>
<name>C4J5V5_MAIZE</name>
<feature type="region of interest" description="Disordered" evidence="1">
    <location>
        <begin position="54"/>
        <end position="79"/>
    </location>
</feature>
<feature type="region of interest" description="Disordered" evidence="1">
    <location>
        <begin position="1"/>
        <end position="34"/>
    </location>
</feature>
<dbReference type="EMBL" id="BT086202">
    <property type="protein sequence ID" value="ACR36555.1"/>
    <property type="molecule type" value="mRNA"/>
</dbReference>
<evidence type="ECO:0000256" key="1">
    <source>
        <dbReference type="SAM" id="MobiDB-lite"/>
    </source>
</evidence>
<proteinExistence type="evidence at transcript level"/>
<dbReference type="AlphaFoldDB" id="C4J5V5"/>
<protein>
    <submittedName>
        <fullName evidence="2">Uncharacterized protein</fullName>
    </submittedName>
</protein>
<reference evidence="2" key="1">
    <citation type="journal article" date="2009" name="PLoS Genet.">
        <title>Sequencing, mapping, and analysis of 27,455 maize full-length cDNAs.</title>
        <authorList>
            <person name="Soderlund C."/>
            <person name="Descour A."/>
            <person name="Kudrna D."/>
            <person name="Bomhoff M."/>
            <person name="Boyd L."/>
            <person name="Currie J."/>
            <person name="Angelova A."/>
            <person name="Collura K."/>
            <person name="Wissotski M."/>
            <person name="Ashley E."/>
            <person name="Morrow D."/>
            <person name="Fernandes J."/>
            <person name="Walbot V."/>
            <person name="Yu Y."/>
        </authorList>
    </citation>
    <scope>NUCLEOTIDE SEQUENCE</scope>
    <source>
        <strain evidence="2">B73</strain>
    </source>
</reference>
<evidence type="ECO:0000313" key="2">
    <source>
        <dbReference type="EMBL" id="ACR36555.1"/>
    </source>
</evidence>
<accession>C4J5V5</accession>